<accession>A0ABC9AMT7</accession>
<dbReference type="PROSITE" id="PS50181">
    <property type="entry name" value="FBOX"/>
    <property type="match status" value="1"/>
</dbReference>
<dbReference type="Proteomes" id="UP001497457">
    <property type="component" value="Chromosome 21rd"/>
</dbReference>
<dbReference type="Gene3D" id="3.80.10.10">
    <property type="entry name" value="Ribonuclease Inhibitor"/>
    <property type="match status" value="1"/>
</dbReference>
<protein>
    <recommendedName>
        <fullName evidence="1">F-box domain-containing protein</fullName>
    </recommendedName>
</protein>
<dbReference type="SUPFAM" id="SSF81383">
    <property type="entry name" value="F-box domain"/>
    <property type="match status" value="1"/>
</dbReference>
<evidence type="ECO:0000259" key="1">
    <source>
        <dbReference type="PROSITE" id="PS50181"/>
    </source>
</evidence>
<sequence length="481" mass="53825">MAAAAAPLRCHLSDFPDELLLRILSFLPARDATAAAVLSRRWRSLWLSSGVVYLDSRSFGRSSWQTERNLSFYERRRTQCEDCKGFLRAAAKALAAAAAAAPITRLTFVAKIDSLICRPDVLSDDRDLLAAVLSNPAVRRVEELHVEVEHWSGLPLRFASLPSESLRVLRAVNCSPVAAPAAAAFPRLAELHLHDCNVPLVELQPIVHAAPQLATLHLESCRIREKEEVSYTPPGMAAQVYRLVCPAVTALVFESCDFEISVELDAPRTAKVLKLKLDFSMDRIALEMSQDNDMLDGHTILFRNLEQLDLDAQYTLGNEASSMVTLESLLHGSPVVRDLRLKLSKDMSNWMNEPHSVDQEARADFNKSVDRFRHRRTPMRSQLGGEGHHKTLMHSHLGIEEDDYDYKASDIIPVLSKQSFNCLDNSLRRASLHFCMDKSNCLGVQLAKFFAKNARVLEEMHIDDGSHKMCEHMNASVSEMG</sequence>
<dbReference type="InterPro" id="IPR036047">
    <property type="entry name" value="F-box-like_dom_sf"/>
</dbReference>
<dbReference type="PANTHER" id="PTHR32141">
    <property type="match status" value="1"/>
</dbReference>
<feature type="domain" description="F-box" evidence="1">
    <location>
        <begin position="9"/>
        <end position="56"/>
    </location>
</feature>
<proteinExistence type="predicted"/>
<evidence type="ECO:0000313" key="2">
    <source>
        <dbReference type="EMBL" id="CAL4979121.1"/>
    </source>
</evidence>
<dbReference type="InterPro" id="IPR055302">
    <property type="entry name" value="F-box_dom-containing"/>
</dbReference>
<reference evidence="2" key="1">
    <citation type="submission" date="2024-10" db="EMBL/GenBank/DDBJ databases">
        <authorList>
            <person name="Ryan C."/>
        </authorList>
    </citation>
    <scope>NUCLEOTIDE SEQUENCE [LARGE SCALE GENOMIC DNA]</scope>
</reference>
<gene>
    <name evidence="2" type="ORF">URODEC1_LOCUS55120</name>
</gene>
<name>A0ABC9AMT7_9POAL</name>
<dbReference type="PANTHER" id="PTHR32141:SF26">
    <property type="entry name" value="OS08G0328600 PROTEIN"/>
    <property type="match status" value="1"/>
</dbReference>
<dbReference type="SUPFAM" id="SSF52058">
    <property type="entry name" value="L domain-like"/>
    <property type="match status" value="1"/>
</dbReference>
<dbReference type="Pfam" id="PF24758">
    <property type="entry name" value="LRR_At5g56370"/>
    <property type="match status" value="1"/>
</dbReference>
<dbReference type="Gene3D" id="1.20.1280.50">
    <property type="match status" value="1"/>
</dbReference>
<dbReference type="InterPro" id="IPR001810">
    <property type="entry name" value="F-box_dom"/>
</dbReference>
<dbReference type="CDD" id="cd22160">
    <property type="entry name" value="F-box_AtFBL13-like"/>
    <property type="match status" value="1"/>
</dbReference>
<dbReference type="SMART" id="SM00256">
    <property type="entry name" value="FBOX"/>
    <property type="match status" value="1"/>
</dbReference>
<keyword evidence="3" id="KW-1185">Reference proteome</keyword>
<dbReference type="InterPro" id="IPR032675">
    <property type="entry name" value="LRR_dom_sf"/>
</dbReference>
<dbReference type="InterPro" id="IPR055411">
    <property type="entry name" value="LRR_FXL15/At3g58940/PEG3-like"/>
</dbReference>
<dbReference type="Pfam" id="PF00646">
    <property type="entry name" value="F-box"/>
    <property type="match status" value="1"/>
</dbReference>
<dbReference type="AlphaFoldDB" id="A0ABC9AMT7"/>
<organism evidence="2 3">
    <name type="scientific">Urochloa decumbens</name>
    <dbReference type="NCBI Taxonomy" id="240449"/>
    <lineage>
        <taxon>Eukaryota</taxon>
        <taxon>Viridiplantae</taxon>
        <taxon>Streptophyta</taxon>
        <taxon>Embryophyta</taxon>
        <taxon>Tracheophyta</taxon>
        <taxon>Spermatophyta</taxon>
        <taxon>Magnoliopsida</taxon>
        <taxon>Liliopsida</taxon>
        <taxon>Poales</taxon>
        <taxon>Poaceae</taxon>
        <taxon>PACMAD clade</taxon>
        <taxon>Panicoideae</taxon>
        <taxon>Panicodae</taxon>
        <taxon>Paniceae</taxon>
        <taxon>Melinidinae</taxon>
        <taxon>Urochloa</taxon>
    </lineage>
</organism>
<dbReference type="InterPro" id="IPR053781">
    <property type="entry name" value="F-box_AtFBL13-like"/>
</dbReference>
<evidence type="ECO:0000313" key="3">
    <source>
        <dbReference type="Proteomes" id="UP001497457"/>
    </source>
</evidence>
<dbReference type="EMBL" id="OZ075131">
    <property type="protein sequence ID" value="CAL4979121.1"/>
    <property type="molecule type" value="Genomic_DNA"/>
</dbReference>